<accession>A0A835CB31</accession>
<name>A0A835CB31_9FABA</name>
<dbReference type="EMBL" id="JAAIUW010000004">
    <property type="protein sequence ID" value="KAF7835336.1"/>
    <property type="molecule type" value="Genomic_DNA"/>
</dbReference>
<gene>
    <name evidence="1" type="ORF">G2W53_010195</name>
</gene>
<proteinExistence type="predicted"/>
<comment type="caution">
    <text evidence="1">The sequence shown here is derived from an EMBL/GenBank/DDBJ whole genome shotgun (WGS) entry which is preliminary data.</text>
</comment>
<sequence length="24" mass="2699">MAAVKKMEAFRESMTLIGREVSIT</sequence>
<evidence type="ECO:0000313" key="1">
    <source>
        <dbReference type="EMBL" id="KAF7835336.1"/>
    </source>
</evidence>
<dbReference type="AlphaFoldDB" id="A0A835CB31"/>
<evidence type="ECO:0000313" key="2">
    <source>
        <dbReference type="Proteomes" id="UP000634136"/>
    </source>
</evidence>
<keyword evidence="2" id="KW-1185">Reference proteome</keyword>
<reference evidence="1" key="1">
    <citation type="submission" date="2020-09" db="EMBL/GenBank/DDBJ databases">
        <title>Genome-Enabled Discovery of Anthraquinone Biosynthesis in Senna tora.</title>
        <authorList>
            <person name="Kang S.-H."/>
            <person name="Pandey R.P."/>
            <person name="Lee C.-M."/>
            <person name="Sim J.-S."/>
            <person name="Jeong J.-T."/>
            <person name="Choi B.-S."/>
            <person name="Jung M."/>
            <person name="Ginzburg D."/>
            <person name="Zhao K."/>
            <person name="Won S.Y."/>
            <person name="Oh T.-J."/>
            <person name="Yu Y."/>
            <person name="Kim N.-H."/>
            <person name="Lee O.R."/>
            <person name="Lee T.-H."/>
            <person name="Bashyal P."/>
            <person name="Kim T.-S."/>
            <person name="Lee W.-H."/>
            <person name="Kawkins C."/>
            <person name="Kim C.-K."/>
            <person name="Kim J.S."/>
            <person name="Ahn B.O."/>
            <person name="Rhee S.Y."/>
            <person name="Sohng J.K."/>
        </authorList>
    </citation>
    <scope>NUCLEOTIDE SEQUENCE</scope>
    <source>
        <tissue evidence="1">Leaf</tissue>
    </source>
</reference>
<organism evidence="1 2">
    <name type="scientific">Senna tora</name>
    <dbReference type="NCBI Taxonomy" id="362788"/>
    <lineage>
        <taxon>Eukaryota</taxon>
        <taxon>Viridiplantae</taxon>
        <taxon>Streptophyta</taxon>
        <taxon>Embryophyta</taxon>
        <taxon>Tracheophyta</taxon>
        <taxon>Spermatophyta</taxon>
        <taxon>Magnoliopsida</taxon>
        <taxon>eudicotyledons</taxon>
        <taxon>Gunneridae</taxon>
        <taxon>Pentapetalae</taxon>
        <taxon>rosids</taxon>
        <taxon>fabids</taxon>
        <taxon>Fabales</taxon>
        <taxon>Fabaceae</taxon>
        <taxon>Caesalpinioideae</taxon>
        <taxon>Cassia clade</taxon>
        <taxon>Senna</taxon>
    </lineage>
</organism>
<dbReference type="Proteomes" id="UP000634136">
    <property type="component" value="Unassembled WGS sequence"/>
</dbReference>
<protein>
    <submittedName>
        <fullName evidence="1">Uncharacterized protein</fullName>
    </submittedName>
</protein>